<keyword evidence="13" id="KW-0234">DNA repair</keyword>
<evidence type="ECO:0000256" key="14">
    <source>
        <dbReference type="ARBA" id="ARBA00023235"/>
    </source>
</evidence>
<evidence type="ECO:0000256" key="6">
    <source>
        <dbReference type="ARBA" id="ARBA00022763"/>
    </source>
</evidence>
<evidence type="ECO:0000256" key="12">
    <source>
        <dbReference type="ARBA" id="ARBA00023172"/>
    </source>
</evidence>
<dbReference type="GO" id="GO:0006260">
    <property type="term" value="P:DNA replication"/>
    <property type="evidence" value="ECO:0007669"/>
    <property type="project" value="InterPro"/>
</dbReference>
<evidence type="ECO:0000256" key="9">
    <source>
        <dbReference type="ARBA" id="ARBA00022833"/>
    </source>
</evidence>
<dbReference type="SUPFAM" id="SSF46785">
    <property type="entry name" value="Winged helix' DNA-binding domain"/>
    <property type="match status" value="1"/>
</dbReference>
<name>A0A7Y0PMX8_9BACI</name>
<dbReference type="Pfam" id="PF00271">
    <property type="entry name" value="Helicase_C"/>
    <property type="match status" value="1"/>
</dbReference>
<dbReference type="SMART" id="SM00956">
    <property type="entry name" value="RQC"/>
    <property type="match status" value="1"/>
</dbReference>
<dbReference type="InterPro" id="IPR001650">
    <property type="entry name" value="Helicase_C-like"/>
</dbReference>
<keyword evidence="21" id="KW-1185">Reference proteome</keyword>
<dbReference type="AlphaFoldDB" id="A0A7Y0PMX8"/>
<dbReference type="EMBL" id="JABBPK010000001">
    <property type="protein sequence ID" value="NMO77791.1"/>
    <property type="molecule type" value="Genomic_DNA"/>
</dbReference>
<dbReference type="PROSITE" id="PS50967">
    <property type="entry name" value="HRDC"/>
    <property type="match status" value="1"/>
</dbReference>
<dbReference type="InterPro" id="IPR004589">
    <property type="entry name" value="DNA_helicase_ATP-dep_RecQ"/>
</dbReference>
<keyword evidence="6" id="KW-0227">DNA damage</keyword>
<gene>
    <name evidence="20" type="primary">recQ</name>
    <name evidence="20" type="ORF">HHU08_12360</name>
</gene>
<dbReference type="GO" id="GO:0009432">
    <property type="term" value="P:SOS response"/>
    <property type="evidence" value="ECO:0007669"/>
    <property type="project" value="UniProtKB-UniRule"/>
</dbReference>
<dbReference type="InterPro" id="IPR036390">
    <property type="entry name" value="WH_DNA-bd_sf"/>
</dbReference>
<dbReference type="InterPro" id="IPR018982">
    <property type="entry name" value="RQC_domain"/>
</dbReference>
<dbReference type="SMART" id="SM00487">
    <property type="entry name" value="DEXDc"/>
    <property type="match status" value="1"/>
</dbReference>
<dbReference type="FunFam" id="3.40.50.300:FF:000296">
    <property type="entry name" value="ATP-dependent DNA helicase RecQ"/>
    <property type="match status" value="1"/>
</dbReference>
<keyword evidence="7 20" id="KW-0378">Hydrolase</keyword>
<sequence length="719" mass="82392">MMMDKARSILKEYFGYDNFRKGQEEIIQHLLDGENVAGIMPTGGGKSICYQVPAMMFPGLTIVISPLISLMKDQVDTLTEVGIPATYINSTLHSNEVQERVYDIKNGHYKLLYLAPERLEADYFIEILKEVTISFIAVDEAHCISQWGHDFRPSYAKIGFMINRLSDKPIVAALTATATPKVHEDICQLLNIPWENTIKTGFARDNLSFSIIKGQDKGKFLESFLKKNKEESGIIYAATRQEVEKLHDRLLKKGYSVSKYHGGMSDGQREAEQQAFIKDDVSIMIATNAFGMGIDKSNIRYVIHYQLPKNMEGYYQEAGRAGRDGLPSKCILLYSAQDIRIQRFLIDQTINDPDKQKQDIDKLQSMINFCHTEDCLQEYILHYFGDEHAEKCGQCSNCTDERTIIDVTVDAQKVLSCMIRMGERFGKTMIAQVLTGSKNKKLIDFQLDRIKTYGLMKEKSAKEISDFIEFLISEQYIDVSTGAMPILKVSNKGKDVLLGKTTVERKEQVVTVKVSENNTLFEYLRKIRKQLAEAENVPPFVVFSDQTLRIISITMPITHEEFREIKGIGDHKLQKYGDTMIEHIVKFKNDQHNLSELEDSENKESRTIKEKRSKKSVENSHLVTLDLWKKGLAMKEIAKQRELNLQTIENHLLRCGEEQLEVDWTKFIKPEDQVKVVKAIEKVGMDKLKPLKEKLPEEISYFMIKVAIMLEKRGQQILN</sequence>
<evidence type="ECO:0000259" key="17">
    <source>
        <dbReference type="PROSITE" id="PS50967"/>
    </source>
</evidence>
<keyword evidence="14" id="KW-0413">Isomerase</keyword>
<dbReference type="GO" id="GO:0005737">
    <property type="term" value="C:cytoplasm"/>
    <property type="evidence" value="ECO:0007669"/>
    <property type="project" value="TreeGrafter"/>
</dbReference>
<keyword evidence="5" id="KW-0547">Nucleotide-binding</keyword>
<dbReference type="GO" id="GO:0030894">
    <property type="term" value="C:replisome"/>
    <property type="evidence" value="ECO:0007669"/>
    <property type="project" value="TreeGrafter"/>
</dbReference>
<evidence type="ECO:0000256" key="8">
    <source>
        <dbReference type="ARBA" id="ARBA00022806"/>
    </source>
</evidence>
<dbReference type="GO" id="GO:0003677">
    <property type="term" value="F:DNA binding"/>
    <property type="evidence" value="ECO:0007669"/>
    <property type="project" value="UniProtKB-KW"/>
</dbReference>
<dbReference type="PANTHER" id="PTHR13710:SF105">
    <property type="entry name" value="ATP-DEPENDENT DNA HELICASE Q1"/>
    <property type="match status" value="1"/>
</dbReference>
<comment type="caution">
    <text evidence="20">The sequence shown here is derived from an EMBL/GenBank/DDBJ whole genome shotgun (WGS) entry which is preliminary data.</text>
</comment>
<dbReference type="GO" id="GO:0009378">
    <property type="term" value="F:four-way junction helicase activity"/>
    <property type="evidence" value="ECO:0007669"/>
    <property type="project" value="TreeGrafter"/>
</dbReference>
<dbReference type="Pfam" id="PF00570">
    <property type="entry name" value="HRDC"/>
    <property type="match status" value="1"/>
</dbReference>
<dbReference type="Proteomes" id="UP000588491">
    <property type="component" value="Unassembled WGS sequence"/>
</dbReference>
<dbReference type="Gene3D" id="1.10.10.10">
    <property type="entry name" value="Winged helix-like DNA-binding domain superfamily/Winged helix DNA-binding domain"/>
    <property type="match status" value="1"/>
</dbReference>
<protein>
    <recommendedName>
        <fullName evidence="16">DNA helicase RecQ</fullName>
        <ecNumber evidence="16">5.6.2.4</ecNumber>
    </recommendedName>
</protein>
<dbReference type="InterPro" id="IPR011545">
    <property type="entry name" value="DEAD/DEAH_box_helicase_dom"/>
</dbReference>
<feature type="domain" description="HRDC" evidence="17">
    <location>
        <begin position="514"/>
        <end position="594"/>
    </location>
</feature>
<dbReference type="PANTHER" id="PTHR13710">
    <property type="entry name" value="DNA HELICASE RECQ FAMILY MEMBER"/>
    <property type="match status" value="1"/>
</dbReference>
<comment type="similarity">
    <text evidence="3">Belongs to the helicase family. RecQ subfamily.</text>
</comment>
<dbReference type="InterPro" id="IPR044876">
    <property type="entry name" value="HRDC_dom_sf"/>
</dbReference>
<keyword evidence="12" id="KW-0233">DNA recombination</keyword>
<evidence type="ECO:0000256" key="4">
    <source>
        <dbReference type="ARBA" id="ARBA00022723"/>
    </source>
</evidence>
<dbReference type="GO" id="GO:0016787">
    <property type="term" value="F:hydrolase activity"/>
    <property type="evidence" value="ECO:0007669"/>
    <property type="project" value="UniProtKB-KW"/>
</dbReference>
<dbReference type="GO" id="GO:0005524">
    <property type="term" value="F:ATP binding"/>
    <property type="evidence" value="ECO:0007669"/>
    <property type="project" value="UniProtKB-KW"/>
</dbReference>
<dbReference type="EC" id="5.6.2.4" evidence="16"/>
<dbReference type="PROSITE" id="PS51192">
    <property type="entry name" value="HELICASE_ATP_BIND_1"/>
    <property type="match status" value="1"/>
</dbReference>
<accession>A0A7Y0PMX8</accession>
<evidence type="ECO:0000256" key="5">
    <source>
        <dbReference type="ARBA" id="ARBA00022741"/>
    </source>
</evidence>
<dbReference type="Gene3D" id="3.40.50.300">
    <property type="entry name" value="P-loop containing nucleotide triphosphate hydrolases"/>
    <property type="match status" value="2"/>
</dbReference>
<dbReference type="CDD" id="cd18794">
    <property type="entry name" value="SF2_C_RecQ"/>
    <property type="match status" value="1"/>
</dbReference>
<evidence type="ECO:0000313" key="21">
    <source>
        <dbReference type="Proteomes" id="UP000588491"/>
    </source>
</evidence>
<evidence type="ECO:0000256" key="16">
    <source>
        <dbReference type="NCBIfam" id="TIGR01389"/>
    </source>
</evidence>
<keyword evidence="8 20" id="KW-0347">Helicase</keyword>
<comment type="cofactor">
    <cofactor evidence="1">
        <name>Mg(2+)</name>
        <dbReference type="ChEBI" id="CHEBI:18420"/>
    </cofactor>
</comment>
<dbReference type="InterPro" id="IPR010997">
    <property type="entry name" value="HRDC-like_sf"/>
</dbReference>
<dbReference type="Pfam" id="PF00270">
    <property type="entry name" value="DEAD"/>
    <property type="match status" value="1"/>
</dbReference>
<dbReference type="SMART" id="SM00341">
    <property type="entry name" value="HRDC"/>
    <property type="match status" value="1"/>
</dbReference>
<dbReference type="GO" id="GO:0043138">
    <property type="term" value="F:3'-5' DNA helicase activity"/>
    <property type="evidence" value="ECO:0007669"/>
    <property type="project" value="UniProtKB-EC"/>
</dbReference>
<dbReference type="GO" id="GO:0006310">
    <property type="term" value="P:DNA recombination"/>
    <property type="evidence" value="ECO:0007669"/>
    <property type="project" value="UniProtKB-UniRule"/>
</dbReference>
<dbReference type="PROSITE" id="PS51194">
    <property type="entry name" value="HELICASE_CTER"/>
    <property type="match status" value="1"/>
</dbReference>
<organism evidence="20 21">
    <name type="scientific">Niallia alba</name>
    <dbReference type="NCBI Taxonomy" id="2729105"/>
    <lineage>
        <taxon>Bacteria</taxon>
        <taxon>Bacillati</taxon>
        <taxon>Bacillota</taxon>
        <taxon>Bacilli</taxon>
        <taxon>Bacillales</taxon>
        <taxon>Bacillaceae</taxon>
        <taxon>Niallia</taxon>
    </lineage>
</organism>
<evidence type="ECO:0000256" key="2">
    <source>
        <dbReference type="ARBA" id="ARBA00001947"/>
    </source>
</evidence>
<evidence type="ECO:0000259" key="18">
    <source>
        <dbReference type="PROSITE" id="PS51192"/>
    </source>
</evidence>
<dbReference type="InterPro" id="IPR014001">
    <property type="entry name" value="Helicase_ATP-bd"/>
</dbReference>
<reference evidence="20 21" key="1">
    <citation type="submission" date="2020-04" db="EMBL/GenBank/DDBJ databases">
        <title>Bacillus sp. UniB3 isolated from commercial digestive syrup.</title>
        <authorList>
            <person name="Thorat V."/>
            <person name="Kirdat K."/>
            <person name="Tiwarekar B."/>
            <person name="Yadav A."/>
        </authorList>
    </citation>
    <scope>NUCLEOTIDE SEQUENCE [LARGE SCALE GENOMIC DNA]</scope>
    <source>
        <strain evidence="20 21">UniB3</strain>
    </source>
</reference>
<dbReference type="Gene3D" id="1.10.150.80">
    <property type="entry name" value="HRDC domain"/>
    <property type="match status" value="1"/>
</dbReference>
<dbReference type="InterPro" id="IPR027417">
    <property type="entry name" value="P-loop_NTPase"/>
</dbReference>
<evidence type="ECO:0000256" key="7">
    <source>
        <dbReference type="ARBA" id="ARBA00022801"/>
    </source>
</evidence>
<proteinExistence type="inferred from homology"/>
<comment type="catalytic activity">
    <reaction evidence="15">
        <text>Couples ATP hydrolysis with the unwinding of duplex DNA by translocating in the 3'-5' direction.</text>
        <dbReference type="EC" id="5.6.2.4"/>
    </reaction>
</comment>
<dbReference type="InterPro" id="IPR032284">
    <property type="entry name" value="RecQ_Zn-bd"/>
</dbReference>
<dbReference type="NCBIfam" id="TIGR00614">
    <property type="entry name" value="recQ_fam"/>
    <property type="match status" value="1"/>
</dbReference>
<keyword evidence="4" id="KW-0479">Metal-binding</keyword>
<evidence type="ECO:0000256" key="1">
    <source>
        <dbReference type="ARBA" id="ARBA00001946"/>
    </source>
</evidence>
<evidence type="ECO:0000256" key="15">
    <source>
        <dbReference type="ARBA" id="ARBA00034617"/>
    </source>
</evidence>
<dbReference type="GO" id="GO:0043590">
    <property type="term" value="C:bacterial nucleoid"/>
    <property type="evidence" value="ECO:0007669"/>
    <property type="project" value="TreeGrafter"/>
</dbReference>
<evidence type="ECO:0000259" key="19">
    <source>
        <dbReference type="PROSITE" id="PS51194"/>
    </source>
</evidence>
<dbReference type="InterPro" id="IPR006293">
    <property type="entry name" value="DNA_helicase_ATP-dep_RecQ_bac"/>
</dbReference>
<keyword evidence="9" id="KW-0862">Zinc</keyword>
<dbReference type="InterPro" id="IPR036388">
    <property type="entry name" value="WH-like_DNA-bd_sf"/>
</dbReference>
<dbReference type="Pfam" id="PF14493">
    <property type="entry name" value="HTH_40"/>
    <property type="match status" value="1"/>
</dbReference>
<comment type="cofactor">
    <cofactor evidence="2">
        <name>Zn(2+)</name>
        <dbReference type="ChEBI" id="CHEBI:29105"/>
    </cofactor>
</comment>
<dbReference type="NCBIfam" id="TIGR01389">
    <property type="entry name" value="recQ"/>
    <property type="match status" value="1"/>
</dbReference>
<evidence type="ECO:0000256" key="13">
    <source>
        <dbReference type="ARBA" id="ARBA00023204"/>
    </source>
</evidence>
<dbReference type="GO" id="GO:0006281">
    <property type="term" value="P:DNA repair"/>
    <property type="evidence" value="ECO:0007669"/>
    <property type="project" value="UniProtKB-KW"/>
</dbReference>
<keyword evidence="11" id="KW-0238">DNA-binding</keyword>
<dbReference type="SUPFAM" id="SSF47819">
    <property type="entry name" value="HRDC-like"/>
    <property type="match status" value="1"/>
</dbReference>
<dbReference type="SMART" id="SM00490">
    <property type="entry name" value="HELICc"/>
    <property type="match status" value="1"/>
</dbReference>
<dbReference type="SUPFAM" id="SSF52540">
    <property type="entry name" value="P-loop containing nucleoside triphosphate hydrolases"/>
    <property type="match status" value="1"/>
</dbReference>
<dbReference type="Pfam" id="PF16124">
    <property type="entry name" value="RecQ_Zn_bind"/>
    <property type="match status" value="1"/>
</dbReference>
<feature type="domain" description="Helicase C-terminal" evidence="19">
    <location>
        <begin position="220"/>
        <end position="367"/>
    </location>
</feature>
<keyword evidence="10" id="KW-0067">ATP-binding</keyword>
<dbReference type="CDD" id="cd17920">
    <property type="entry name" value="DEXHc_RecQ"/>
    <property type="match status" value="1"/>
</dbReference>
<dbReference type="InterPro" id="IPR029491">
    <property type="entry name" value="Helicase_HTH"/>
</dbReference>
<evidence type="ECO:0000313" key="20">
    <source>
        <dbReference type="EMBL" id="NMO77791.1"/>
    </source>
</evidence>
<evidence type="ECO:0000256" key="3">
    <source>
        <dbReference type="ARBA" id="ARBA00005446"/>
    </source>
</evidence>
<dbReference type="InterPro" id="IPR002121">
    <property type="entry name" value="HRDC_dom"/>
</dbReference>
<evidence type="ECO:0000256" key="11">
    <source>
        <dbReference type="ARBA" id="ARBA00023125"/>
    </source>
</evidence>
<evidence type="ECO:0000256" key="10">
    <source>
        <dbReference type="ARBA" id="ARBA00022840"/>
    </source>
</evidence>
<dbReference type="GO" id="GO:0046872">
    <property type="term" value="F:metal ion binding"/>
    <property type="evidence" value="ECO:0007669"/>
    <property type="project" value="UniProtKB-KW"/>
</dbReference>
<feature type="domain" description="Helicase ATP-binding" evidence="18">
    <location>
        <begin position="27"/>
        <end position="196"/>
    </location>
</feature>
<dbReference type="Pfam" id="PF09382">
    <property type="entry name" value="RQC"/>
    <property type="match status" value="1"/>
</dbReference>